<evidence type="ECO:0000256" key="2">
    <source>
        <dbReference type="ARBA" id="ARBA00022857"/>
    </source>
</evidence>
<dbReference type="InterPro" id="IPR020904">
    <property type="entry name" value="Sc_DH/Rdtase_CS"/>
</dbReference>
<keyword evidence="2" id="KW-0521">NADP</keyword>
<dbReference type="PRINTS" id="PR00081">
    <property type="entry name" value="GDHRDH"/>
</dbReference>
<evidence type="ECO:0000256" key="1">
    <source>
        <dbReference type="ARBA" id="ARBA00006484"/>
    </source>
</evidence>
<dbReference type="GO" id="GO:0044550">
    <property type="term" value="P:secondary metabolite biosynthetic process"/>
    <property type="evidence" value="ECO:0007669"/>
    <property type="project" value="UniProtKB-ARBA"/>
</dbReference>
<dbReference type="GeneID" id="43646032"/>
<dbReference type="PANTHER" id="PTHR42760">
    <property type="entry name" value="SHORT-CHAIN DEHYDROGENASES/REDUCTASES FAMILY MEMBER"/>
    <property type="match status" value="1"/>
</dbReference>
<dbReference type="CDD" id="cd05233">
    <property type="entry name" value="SDR_c"/>
    <property type="match status" value="1"/>
</dbReference>
<dbReference type="SUPFAM" id="SSF51735">
    <property type="entry name" value="NAD(P)-binding Rossmann-fold domains"/>
    <property type="match status" value="1"/>
</dbReference>
<dbReference type="InterPro" id="IPR036291">
    <property type="entry name" value="NAD(P)-bd_dom_sf"/>
</dbReference>
<organism evidence="3 4">
    <name type="scientific">Aspergillus pseudotamarii</name>
    <dbReference type="NCBI Taxonomy" id="132259"/>
    <lineage>
        <taxon>Eukaryota</taxon>
        <taxon>Fungi</taxon>
        <taxon>Dikarya</taxon>
        <taxon>Ascomycota</taxon>
        <taxon>Pezizomycotina</taxon>
        <taxon>Eurotiomycetes</taxon>
        <taxon>Eurotiomycetidae</taxon>
        <taxon>Eurotiales</taxon>
        <taxon>Aspergillaceae</taxon>
        <taxon>Aspergillus</taxon>
        <taxon>Aspergillus subgen. Circumdati</taxon>
    </lineage>
</organism>
<name>A0A5N6SWJ9_ASPPS</name>
<keyword evidence="4" id="KW-1185">Reference proteome</keyword>
<dbReference type="OrthoDB" id="47007at2759"/>
<dbReference type="EMBL" id="ML743568">
    <property type="protein sequence ID" value="KAE8139045.1"/>
    <property type="molecule type" value="Genomic_DNA"/>
</dbReference>
<comment type="similarity">
    <text evidence="1">Belongs to the short-chain dehydrogenases/reductases (SDR) family.</text>
</comment>
<dbReference type="Proteomes" id="UP000325672">
    <property type="component" value="Unassembled WGS sequence"/>
</dbReference>
<proteinExistence type="inferred from homology"/>
<dbReference type="AlphaFoldDB" id="A0A5N6SWJ9"/>
<reference evidence="3 4" key="1">
    <citation type="submission" date="2019-04" db="EMBL/GenBank/DDBJ databases">
        <title>Friends and foes A comparative genomics study of 23 Aspergillus species from section Flavi.</title>
        <authorList>
            <consortium name="DOE Joint Genome Institute"/>
            <person name="Kjaerbolling I."/>
            <person name="Vesth T."/>
            <person name="Frisvad J.C."/>
            <person name="Nybo J.L."/>
            <person name="Theobald S."/>
            <person name="Kildgaard S."/>
            <person name="Isbrandt T."/>
            <person name="Kuo A."/>
            <person name="Sato A."/>
            <person name="Lyhne E.K."/>
            <person name="Kogle M.E."/>
            <person name="Wiebenga A."/>
            <person name="Kun R.S."/>
            <person name="Lubbers R.J."/>
            <person name="Makela M.R."/>
            <person name="Barry K."/>
            <person name="Chovatia M."/>
            <person name="Clum A."/>
            <person name="Daum C."/>
            <person name="Haridas S."/>
            <person name="He G."/>
            <person name="LaButti K."/>
            <person name="Lipzen A."/>
            <person name="Mondo S."/>
            <person name="Riley R."/>
            <person name="Salamov A."/>
            <person name="Simmons B.A."/>
            <person name="Magnuson J.K."/>
            <person name="Henrissat B."/>
            <person name="Mortensen U.H."/>
            <person name="Larsen T.O."/>
            <person name="Devries R.P."/>
            <person name="Grigoriev I.V."/>
            <person name="Machida M."/>
            <person name="Baker S.E."/>
            <person name="Andersen M.R."/>
        </authorList>
    </citation>
    <scope>NUCLEOTIDE SEQUENCE [LARGE SCALE GENOMIC DNA]</scope>
    <source>
        <strain evidence="3 4">CBS 117625</strain>
    </source>
</reference>
<dbReference type="NCBIfam" id="NF005559">
    <property type="entry name" value="PRK07231.1"/>
    <property type="match status" value="1"/>
</dbReference>
<dbReference type="PANTHER" id="PTHR42760:SF124">
    <property type="entry name" value="SHORT-CHAIN DEHYDROGENASE_REDUCTASE"/>
    <property type="match status" value="1"/>
</dbReference>
<dbReference type="RefSeq" id="XP_031915108.1">
    <property type="nucleotide sequence ID" value="XM_032061822.1"/>
</dbReference>
<sequence length="269" mass="28716">MTRLLNKVALITGSSSGMGRAIALRYAKEGAHVVCADISPTARPIVPEEGKITTHDAIIEAGGRAIYVQTDVGEAQQMERAVKTAVAEFGRLDILVNNAGIATEARSPTRIHETDEHVWDTILRVNTKSIFLGCKYAIAQMLKQEPHSSGDRGWVINLGSVWGLVGALGAPAYCASKGAIVNLTRQMALDYAPDRIHVNAICPGAIYTAMIRDFEEASPSVIESLRQQQPFKGFGHPDDVARMAVVLASDDASLVTGVALPVDGGFTAH</sequence>
<dbReference type="PRINTS" id="PR00080">
    <property type="entry name" value="SDRFAMILY"/>
</dbReference>
<dbReference type="PROSITE" id="PS00061">
    <property type="entry name" value="ADH_SHORT"/>
    <property type="match status" value="1"/>
</dbReference>
<protein>
    <recommendedName>
        <fullName evidence="5">NAD(P)-binding protein</fullName>
    </recommendedName>
</protein>
<evidence type="ECO:0008006" key="5">
    <source>
        <dbReference type="Google" id="ProtNLM"/>
    </source>
</evidence>
<dbReference type="FunFam" id="3.40.50.720:FF:000620">
    <property type="entry name" value="3-oxoacyl-(Acyl carrier protein) reductase"/>
    <property type="match status" value="1"/>
</dbReference>
<dbReference type="Pfam" id="PF13561">
    <property type="entry name" value="adh_short_C2"/>
    <property type="match status" value="1"/>
</dbReference>
<evidence type="ECO:0000313" key="4">
    <source>
        <dbReference type="Proteomes" id="UP000325672"/>
    </source>
</evidence>
<evidence type="ECO:0000313" key="3">
    <source>
        <dbReference type="EMBL" id="KAE8139045.1"/>
    </source>
</evidence>
<dbReference type="InterPro" id="IPR002347">
    <property type="entry name" value="SDR_fam"/>
</dbReference>
<gene>
    <name evidence="3" type="ORF">BDV38DRAFT_291757</name>
</gene>
<accession>A0A5N6SWJ9</accession>
<dbReference type="Gene3D" id="3.40.50.720">
    <property type="entry name" value="NAD(P)-binding Rossmann-like Domain"/>
    <property type="match status" value="1"/>
</dbReference>
<dbReference type="GO" id="GO:0016616">
    <property type="term" value="F:oxidoreductase activity, acting on the CH-OH group of donors, NAD or NADP as acceptor"/>
    <property type="evidence" value="ECO:0007669"/>
    <property type="project" value="TreeGrafter"/>
</dbReference>